<dbReference type="EMBL" id="CAADID010000025">
    <property type="protein sequence ID" value="VFR77130.1"/>
    <property type="molecule type" value="Genomic_DNA"/>
</dbReference>
<dbReference type="Gene3D" id="1.10.1740.10">
    <property type="match status" value="1"/>
</dbReference>
<protein>
    <submittedName>
        <fullName evidence="8">RNA polymerase sigma-70 factor, ECF subfamily</fullName>
    </submittedName>
</protein>
<evidence type="ECO:0000256" key="4">
    <source>
        <dbReference type="ARBA" id="ARBA00023163"/>
    </source>
</evidence>
<dbReference type="SUPFAM" id="SSF88946">
    <property type="entry name" value="Sigma2 domain of RNA polymerase sigma factors"/>
    <property type="match status" value="1"/>
</dbReference>
<dbReference type="SUPFAM" id="SSF88659">
    <property type="entry name" value="Sigma3 and sigma4 domains of RNA polymerase sigma factors"/>
    <property type="match status" value="1"/>
</dbReference>
<dbReference type="Pfam" id="PF08281">
    <property type="entry name" value="Sigma70_r4_2"/>
    <property type="match status" value="1"/>
</dbReference>
<evidence type="ECO:0000256" key="3">
    <source>
        <dbReference type="ARBA" id="ARBA00023082"/>
    </source>
</evidence>
<evidence type="ECO:0000313" key="11">
    <source>
        <dbReference type="EMBL" id="VFR97727.1"/>
    </source>
</evidence>
<dbReference type="GO" id="GO:0006352">
    <property type="term" value="P:DNA-templated transcription initiation"/>
    <property type="evidence" value="ECO:0007669"/>
    <property type="project" value="InterPro"/>
</dbReference>
<accession>A0A484RWC3</accession>
<evidence type="ECO:0000256" key="2">
    <source>
        <dbReference type="ARBA" id="ARBA00023015"/>
    </source>
</evidence>
<evidence type="ECO:0000313" key="10">
    <source>
        <dbReference type="EMBL" id="VFR77166.1"/>
    </source>
</evidence>
<dbReference type="InterPro" id="IPR013325">
    <property type="entry name" value="RNA_pol_sigma_r2"/>
</dbReference>
<dbReference type="InterPro" id="IPR013324">
    <property type="entry name" value="RNA_pol_sigma_r3/r4-like"/>
</dbReference>
<dbReference type="InterPro" id="IPR036388">
    <property type="entry name" value="WH-like_DNA-bd_sf"/>
</dbReference>
<dbReference type="GO" id="GO:0003677">
    <property type="term" value="F:DNA binding"/>
    <property type="evidence" value="ECO:0007669"/>
    <property type="project" value="InterPro"/>
</dbReference>
<evidence type="ECO:0000259" key="6">
    <source>
        <dbReference type="Pfam" id="PF08281"/>
    </source>
</evidence>
<keyword evidence="4" id="KW-0804">Transcription</keyword>
<keyword evidence="3" id="KW-0731">Sigma factor</keyword>
<evidence type="ECO:0000313" key="12">
    <source>
        <dbReference type="EMBL" id="VFS28247.1"/>
    </source>
</evidence>
<dbReference type="EMBL" id="CAADIG010000018">
    <property type="protein sequence ID" value="VFR44944.1"/>
    <property type="molecule type" value="Genomic_DNA"/>
</dbReference>
<dbReference type="EMBL" id="CAADIZ010000045">
    <property type="protein sequence ID" value="VFS28247.1"/>
    <property type="molecule type" value="Genomic_DNA"/>
</dbReference>
<dbReference type="Pfam" id="PF04542">
    <property type="entry name" value="Sigma70_r2"/>
    <property type="match status" value="1"/>
</dbReference>
<dbReference type="InterPro" id="IPR014284">
    <property type="entry name" value="RNA_pol_sigma-70_dom"/>
</dbReference>
<evidence type="ECO:0000313" key="8">
    <source>
        <dbReference type="EMBL" id="VFR53800.1"/>
    </source>
</evidence>
<dbReference type="NCBIfam" id="TIGR02937">
    <property type="entry name" value="sigma70-ECF"/>
    <property type="match status" value="1"/>
</dbReference>
<gene>
    <name evidence="7" type="ORF">ANT2_0706</name>
    <name evidence="9" type="ORF">ANT3_0707</name>
    <name evidence="8" type="ORF">BRI6_0764</name>
    <name evidence="10" type="ORF">BRI9_0819</name>
    <name evidence="11" type="ORF">IVO3_0818</name>
    <name evidence="12" type="ORF">RAN7_0758</name>
</gene>
<reference evidence="8" key="1">
    <citation type="submission" date="2019-03" db="EMBL/GenBank/DDBJ databases">
        <authorList>
            <person name="Danneels B."/>
        </authorList>
    </citation>
    <scope>NUCLEOTIDE SEQUENCE</scope>
</reference>
<dbReference type="InterPro" id="IPR039425">
    <property type="entry name" value="RNA_pol_sigma-70-like"/>
</dbReference>
<keyword evidence="2" id="KW-0805">Transcription regulation</keyword>
<feature type="domain" description="RNA polymerase sigma factor 70 region 4 type 2" evidence="6">
    <location>
        <begin position="110"/>
        <end position="162"/>
    </location>
</feature>
<dbReference type="InterPro" id="IPR013249">
    <property type="entry name" value="RNA_pol_sigma70_r4_t2"/>
</dbReference>
<dbReference type="EMBL" id="CAADIP010000053">
    <property type="protein sequence ID" value="VFR97727.1"/>
    <property type="molecule type" value="Genomic_DNA"/>
</dbReference>
<dbReference type="EMBL" id="CAADII010000013">
    <property type="protein sequence ID" value="VFR53800.1"/>
    <property type="molecule type" value="Genomic_DNA"/>
</dbReference>
<organism evidence="8">
    <name type="scientific">plant metagenome</name>
    <dbReference type="NCBI Taxonomy" id="1297885"/>
    <lineage>
        <taxon>unclassified sequences</taxon>
        <taxon>metagenomes</taxon>
        <taxon>organismal metagenomes</taxon>
    </lineage>
</organism>
<dbReference type="GO" id="GO:0016987">
    <property type="term" value="F:sigma factor activity"/>
    <property type="evidence" value="ECO:0007669"/>
    <property type="project" value="UniProtKB-KW"/>
</dbReference>
<dbReference type="AlphaFoldDB" id="A0A484RWC3"/>
<sequence>MADEPSFPDLESLYCSHHGWLQGWLRRRLGNACDAADLAQDAFLRLMQAPRRFGSAPEARAYLRTTANNLCVDLWRRRQIEQAWLEALAVRAPTVVPSAEHHAMVLQALQEIDAMLARLPRKAARAFVLAVAGDMTHREVAATLGVSTRTVTTYVAQAMLHCLRLEAKTTAQDLPDGARMPLAVATAPDLS</sequence>
<evidence type="ECO:0000313" key="7">
    <source>
        <dbReference type="EMBL" id="VFR44944.1"/>
    </source>
</evidence>
<evidence type="ECO:0000256" key="1">
    <source>
        <dbReference type="ARBA" id="ARBA00010641"/>
    </source>
</evidence>
<comment type="similarity">
    <text evidence="1">Belongs to the sigma-70 factor family. ECF subfamily.</text>
</comment>
<dbReference type="Gene3D" id="1.10.10.10">
    <property type="entry name" value="Winged helix-like DNA-binding domain superfamily/Winged helix DNA-binding domain"/>
    <property type="match status" value="1"/>
</dbReference>
<dbReference type="EMBL" id="CAADIK010000040">
    <property type="protein sequence ID" value="VFR77166.1"/>
    <property type="molecule type" value="Genomic_DNA"/>
</dbReference>
<dbReference type="PANTHER" id="PTHR43133">
    <property type="entry name" value="RNA POLYMERASE ECF-TYPE SIGMA FACTO"/>
    <property type="match status" value="1"/>
</dbReference>
<dbReference type="PANTHER" id="PTHR43133:SF63">
    <property type="entry name" value="RNA POLYMERASE SIGMA FACTOR FECI-RELATED"/>
    <property type="match status" value="1"/>
</dbReference>
<feature type="domain" description="RNA polymerase sigma-70 region 2" evidence="5">
    <location>
        <begin position="13"/>
        <end position="79"/>
    </location>
</feature>
<name>A0A484RWC3_9ZZZZ</name>
<evidence type="ECO:0000313" key="9">
    <source>
        <dbReference type="EMBL" id="VFR77130.1"/>
    </source>
</evidence>
<evidence type="ECO:0000259" key="5">
    <source>
        <dbReference type="Pfam" id="PF04542"/>
    </source>
</evidence>
<dbReference type="InterPro" id="IPR007627">
    <property type="entry name" value="RNA_pol_sigma70_r2"/>
</dbReference>
<proteinExistence type="inferred from homology"/>